<reference evidence="1" key="1">
    <citation type="submission" date="2022-04" db="EMBL/GenBank/DDBJ databases">
        <title>Genome of the entomopathogenic fungus Entomophthora muscae.</title>
        <authorList>
            <person name="Elya C."/>
            <person name="Lovett B.R."/>
            <person name="Lee E."/>
            <person name="Macias A.M."/>
            <person name="Hajek A.E."/>
            <person name="De Bivort B.L."/>
            <person name="Kasson M.T."/>
            <person name="De Fine Licht H.H."/>
            <person name="Stajich J.E."/>
        </authorList>
    </citation>
    <scope>NUCLEOTIDE SEQUENCE</scope>
    <source>
        <strain evidence="1">Berkeley</strain>
    </source>
</reference>
<name>A0ACC2TM03_9FUNG</name>
<dbReference type="EC" id="6.2.1.3" evidence="1"/>
<gene>
    <name evidence="1" type="primary">FAA4_6</name>
    <name evidence="1" type="ORF">DSO57_1035349</name>
</gene>
<comment type="caution">
    <text evidence="1">The sequence shown here is derived from an EMBL/GenBank/DDBJ whole genome shotgun (WGS) entry which is preliminary data.</text>
</comment>
<sequence length="649" mass="71875">MVQEADRLLHCDPDNNATTLYELLKHAASEFADLQAFGFRDVLETYQEKKTLSSGEEKTFTYNQLSEYRWMTFSELDEVLVQLSSALHHIGLKPQDKATFYAPSTCKWISLAYAMSFRRVVVATVYDTLGEEGLLHGLNQCESPALYLSAEQLPILRRLCGKTSHLKNVIYTGNLPTGMNLKSEFPDYKCYSWDELLDLGRDNPTSPDPPKPDDLAVIMYTSGSTGPPKGAMLKHSQLVAHVAGIRKLTHGMIFQSDVIISFLPLAHILAFILNTYAVSSGIRVGFATPRTLMDSSVRNCRGDLAALQPTLLPGVPQVFDTIRKDILNKVDGANPIMRTVFYVAMAAKNFFKEIGLPTGWLDQMVFNKLAAATGGRLRMGVCGGAPLSSEVSSFFETTMFPVYQAYGMTEMCGMGSLVHCDSDMPRTSVGQINPAFDIKLVDVPDAGYFAKESVGELWVRGPSVTSGYFKNPEATAEAIEADGNWLRTGDIVRIDDDGCLSIIDRRKNLVKLSNGEYIAIEKLESFYRNCVYVQSICIFANSFLRRPVAIVQPSLPALVNYAKANGLTPPRDLSHVSGNSQFTQEVFRSCMAEASNLKLNPSEKLAAIFLSPEEFTAESKLLTPSQKLNRRVIQDHFQADLDKLFESAN</sequence>
<dbReference type="Proteomes" id="UP001165960">
    <property type="component" value="Unassembled WGS sequence"/>
</dbReference>
<proteinExistence type="predicted"/>
<protein>
    <submittedName>
        <fullName evidence="1">Long-chain fatty acid-CoA ligase</fullName>
        <ecNumber evidence="1">6.2.1.3</ecNumber>
    </submittedName>
</protein>
<dbReference type="EMBL" id="QTSX02002440">
    <property type="protein sequence ID" value="KAJ9075516.1"/>
    <property type="molecule type" value="Genomic_DNA"/>
</dbReference>
<evidence type="ECO:0000313" key="2">
    <source>
        <dbReference type="Proteomes" id="UP001165960"/>
    </source>
</evidence>
<evidence type="ECO:0000313" key="1">
    <source>
        <dbReference type="EMBL" id="KAJ9075516.1"/>
    </source>
</evidence>
<keyword evidence="2" id="KW-1185">Reference proteome</keyword>
<organism evidence="1 2">
    <name type="scientific">Entomophthora muscae</name>
    <dbReference type="NCBI Taxonomy" id="34485"/>
    <lineage>
        <taxon>Eukaryota</taxon>
        <taxon>Fungi</taxon>
        <taxon>Fungi incertae sedis</taxon>
        <taxon>Zoopagomycota</taxon>
        <taxon>Entomophthoromycotina</taxon>
        <taxon>Entomophthoromycetes</taxon>
        <taxon>Entomophthorales</taxon>
        <taxon>Entomophthoraceae</taxon>
        <taxon>Entomophthora</taxon>
    </lineage>
</organism>
<accession>A0ACC2TM03</accession>
<keyword evidence="1" id="KW-0436">Ligase</keyword>